<dbReference type="GO" id="GO:0004252">
    <property type="term" value="F:serine-type endopeptidase activity"/>
    <property type="evidence" value="ECO:0007669"/>
    <property type="project" value="InterPro"/>
</dbReference>
<reference evidence="12" key="1">
    <citation type="submission" date="2019-04" db="EMBL/GenBank/DDBJ databases">
        <authorList>
            <person name="Brambilla D."/>
        </authorList>
    </citation>
    <scope>NUCLEOTIDE SEQUENCE</scope>
    <source>
        <strain evidence="12">BAL1</strain>
    </source>
</reference>
<evidence type="ECO:0000256" key="4">
    <source>
        <dbReference type="ARBA" id="ARBA00022519"/>
    </source>
</evidence>
<keyword evidence="7 9" id="KW-1133">Transmembrane helix</keyword>
<feature type="transmembrane region" description="Helical" evidence="9">
    <location>
        <begin position="100"/>
        <end position="119"/>
    </location>
</feature>
<dbReference type="Gene3D" id="3.30.70.2350">
    <property type="match status" value="1"/>
</dbReference>
<keyword evidence="3" id="KW-1003">Cell membrane</keyword>
<evidence type="ECO:0000256" key="1">
    <source>
        <dbReference type="ARBA" id="ARBA00004141"/>
    </source>
</evidence>
<feature type="transmembrane region" description="Helical" evidence="9">
    <location>
        <begin position="139"/>
        <end position="162"/>
    </location>
</feature>
<feature type="transmembrane region" description="Helical" evidence="9">
    <location>
        <begin position="174"/>
        <end position="192"/>
    </location>
</feature>
<dbReference type="GO" id="GO:0016020">
    <property type="term" value="C:membrane"/>
    <property type="evidence" value="ECO:0007669"/>
    <property type="project" value="UniProtKB-SubCell"/>
</dbReference>
<dbReference type="InterPro" id="IPR038236">
    <property type="entry name" value="GlpG_N_sf"/>
</dbReference>
<dbReference type="InterPro" id="IPR022732">
    <property type="entry name" value="Peptidase_S54_GlpG_N"/>
</dbReference>
<sequence length="288" mass="32621">MMPVHKFAELNSARAAQLFAGYCMTLGLEVNAVVQRADLAELYGATAQLTEIETEFDRFLRQPEHPRYQAAAWQNSQPDLQPAAGDNLPAINWRSIWQQAPFTTILLLLCLLVYLWQQLDWRSSSALLQLTEPAQLWRWFTPMLLHFSLTHLVFNLAWWFYLGRQFEQQLGAAMLVNVALSVALLSNAAQYFMVGPHFGGLSGVVYGLLGYFWIAGLINPAQRLYISPGLIGFMLLWLVLGFFDVLWVSMANWAHLGGLLAGMAWAWLLRNQGARHAAHESPIDKDTW</sequence>
<comment type="similarity">
    <text evidence="2">Belongs to the peptidase S54 family.</text>
</comment>
<evidence type="ECO:0000256" key="5">
    <source>
        <dbReference type="ARBA" id="ARBA00022692"/>
    </source>
</evidence>
<dbReference type="InterPro" id="IPR050925">
    <property type="entry name" value="Rhomboid_protease_S54"/>
</dbReference>
<protein>
    <submittedName>
        <fullName evidence="12">GlpG protein (Membrane protein of glp regulon)</fullName>
    </submittedName>
</protein>
<dbReference type="GO" id="GO:0006508">
    <property type="term" value="P:proteolysis"/>
    <property type="evidence" value="ECO:0007669"/>
    <property type="project" value="InterPro"/>
</dbReference>
<evidence type="ECO:0000256" key="7">
    <source>
        <dbReference type="ARBA" id="ARBA00022989"/>
    </source>
</evidence>
<evidence type="ECO:0000256" key="8">
    <source>
        <dbReference type="ARBA" id="ARBA00023136"/>
    </source>
</evidence>
<evidence type="ECO:0000259" key="10">
    <source>
        <dbReference type="Pfam" id="PF01694"/>
    </source>
</evidence>
<keyword evidence="8 9" id="KW-0472">Membrane</keyword>
<dbReference type="InterPro" id="IPR023662">
    <property type="entry name" value="Rhomboid_protease_GlpG"/>
</dbReference>
<dbReference type="NCBIfam" id="TIGR04239">
    <property type="entry name" value="rhombo_GlpG"/>
    <property type="match status" value="1"/>
</dbReference>
<gene>
    <name evidence="12" type="ORF">BAL341_1218</name>
</gene>
<proteinExistence type="inferred from homology"/>
<feature type="domain" description="Peptidase S54 rhomboid" evidence="10">
    <location>
        <begin position="134"/>
        <end position="271"/>
    </location>
</feature>
<name>A0A486XKN1_9GAMM</name>
<comment type="subcellular location">
    <subcellularLocation>
        <location evidence="1">Membrane</location>
        <topology evidence="1">Multi-pass membrane protein</topology>
    </subcellularLocation>
</comment>
<organism evidence="12">
    <name type="scientific">Rheinheimera sp. BAL341</name>
    <dbReference type="NCBI Taxonomy" id="1708203"/>
    <lineage>
        <taxon>Bacteria</taxon>
        <taxon>Pseudomonadati</taxon>
        <taxon>Pseudomonadota</taxon>
        <taxon>Gammaproteobacteria</taxon>
        <taxon>Chromatiales</taxon>
        <taxon>Chromatiaceae</taxon>
        <taxon>Rheinheimera</taxon>
    </lineage>
</organism>
<evidence type="ECO:0000256" key="6">
    <source>
        <dbReference type="ARBA" id="ARBA00022801"/>
    </source>
</evidence>
<dbReference type="Gene3D" id="1.20.1540.10">
    <property type="entry name" value="Rhomboid-like"/>
    <property type="match status" value="1"/>
</dbReference>
<evidence type="ECO:0000259" key="11">
    <source>
        <dbReference type="Pfam" id="PF12122"/>
    </source>
</evidence>
<feature type="transmembrane region" description="Helical" evidence="9">
    <location>
        <begin position="225"/>
        <end position="247"/>
    </location>
</feature>
<dbReference type="AlphaFoldDB" id="A0A486XKN1"/>
<keyword evidence="5 9" id="KW-0812">Transmembrane</keyword>
<dbReference type="PANTHER" id="PTHR43731:SF14">
    <property type="entry name" value="PRESENILIN-ASSOCIATED RHOMBOID-LIKE PROTEIN, MITOCHONDRIAL"/>
    <property type="match status" value="1"/>
</dbReference>
<evidence type="ECO:0000256" key="3">
    <source>
        <dbReference type="ARBA" id="ARBA00022475"/>
    </source>
</evidence>
<feature type="transmembrane region" description="Helical" evidence="9">
    <location>
        <begin position="198"/>
        <end position="218"/>
    </location>
</feature>
<dbReference type="InterPro" id="IPR035952">
    <property type="entry name" value="Rhomboid-like_sf"/>
</dbReference>
<dbReference type="Pfam" id="PF12122">
    <property type="entry name" value="Rhomboid_N"/>
    <property type="match status" value="1"/>
</dbReference>
<keyword evidence="4" id="KW-0997">Cell inner membrane</keyword>
<dbReference type="EMBL" id="CAAJGR010000078">
    <property type="protein sequence ID" value="VHO03068.1"/>
    <property type="molecule type" value="Genomic_DNA"/>
</dbReference>
<evidence type="ECO:0000313" key="12">
    <source>
        <dbReference type="EMBL" id="VHO03068.1"/>
    </source>
</evidence>
<accession>A0A486XKN1</accession>
<keyword evidence="6" id="KW-0378">Hydrolase</keyword>
<evidence type="ECO:0000256" key="2">
    <source>
        <dbReference type="ARBA" id="ARBA00009045"/>
    </source>
</evidence>
<feature type="domain" description="Peptidase S54 GlpG peptidase N-terminal" evidence="11">
    <location>
        <begin position="6"/>
        <end position="77"/>
    </location>
</feature>
<evidence type="ECO:0000256" key="9">
    <source>
        <dbReference type="SAM" id="Phobius"/>
    </source>
</evidence>
<dbReference type="Pfam" id="PF01694">
    <property type="entry name" value="Rhomboid"/>
    <property type="match status" value="1"/>
</dbReference>
<dbReference type="SUPFAM" id="SSF144091">
    <property type="entry name" value="Rhomboid-like"/>
    <property type="match status" value="1"/>
</dbReference>
<dbReference type="PANTHER" id="PTHR43731">
    <property type="entry name" value="RHOMBOID PROTEASE"/>
    <property type="match status" value="1"/>
</dbReference>
<dbReference type="InterPro" id="IPR022764">
    <property type="entry name" value="Peptidase_S54_rhomboid_dom"/>
</dbReference>
<feature type="transmembrane region" description="Helical" evidence="9">
    <location>
        <begin position="253"/>
        <end position="269"/>
    </location>
</feature>